<evidence type="ECO:0000313" key="2">
    <source>
        <dbReference type="Proteomes" id="UP000240500"/>
    </source>
</evidence>
<dbReference type="AlphaFoldDB" id="A0A2P9DT09"/>
<organism evidence="1 2">
    <name type="scientific">Plasmodium reichenowi</name>
    <dbReference type="NCBI Taxonomy" id="5854"/>
    <lineage>
        <taxon>Eukaryota</taxon>
        <taxon>Sar</taxon>
        <taxon>Alveolata</taxon>
        <taxon>Apicomplexa</taxon>
        <taxon>Aconoidasida</taxon>
        <taxon>Haemosporida</taxon>
        <taxon>Plasmodiidae</taxon>
        <taxon>Plasmodium</taxon>
        <taxon>Plasmodium (Laverania)</taxon>
    </lineage>
</organism>
<dbReference type="VEuPathDB" id="PlasmoDB:PRG01_0004100"/>
<protein>
    <submittedName>
        <fullName evidence="1">Surface-associated interspersed protein 8.3 putative</fullName>
    </submittedName>
</protein>
<reference evidence="1 2" key="1">
    <citation type="submission" date="2016-09" db="EMBL/GenBank/DDBJ databases">
        <authorList>
            <consortium name="Pathogen Informatics"/>
        </authorList>
    </citation>
    <scope>NUCLEOTIDE SEQUENCE [LARGE SCALE GENOMIC DNA]</scope>
</reference>
<name>A0A2P9DT09_PLARE</name>
<sequence>MIIEEHKKEEYLESKEIFLDTCVDELREQEILEVNELYMDDMKKSILLNDQKEEIEKLKMKNGIKI</sequence>
<proteinExistence type="predicted"/>
<dbReference type="Proteomes" id="UP000240500">
    <property type="component" value="Unassembled WGS sequence"/>
</dbReference>
<gene>
    <name evidence="1" type="ORF">PRG01_0004100</name>
</gene>
<accession>A0A2P9DT09</accession>
<dbReference type="EMBL" id="OFAE01000020">
    <property type="protein sequence ID" value="SOV84138.1"/>
    <property type="molecule type" value="Genomic_DNA"/>
</dbReference>
<evidence type="ECO:0000313" key="1">
    <source>
        <dbReference type="EMBL" id="SOV84138.1"/>
    </source>
</evidence>